<evidence type="ECO:0000313" key="2">
    <source>
        <dbReference type="Proteomes" id="UP001604267"/>
    </source>
</evidence>
<reference evidence="1 2" key="1">
    <citation type="submission" date="2024-10" db="EMBL/GenBank/DDBJ databases">
        <title>The Natural Products Discovery Center: Release of the First 8490 Sequenced Strains for Exploring Actinobacteria Biosynthetic Diversity.</title>
        <authorList>
            <person name="Kalkreuter E."/>
            <person name="Kautsar S.A."/>
            <person name="Yang D."/>
            <person name="Bader C.D."/>
            <person name="Teijaro C.N."/>
            <person name="Fluegel L."/>
            <person name="Davis C.M."/>
            <person name="Simpson J.R."/>
            <person name="Lauterbach L."/>
            <person name="Steele A.D."/>
            <person name="Gui C."/>
            <person name="Meng S."/>
            <person name="Li G."/>
            <person name="Viehrig K."/>
            <person name="Ye F."/>
            <person name="Su P."/>
            <person name="Kiefer A.F."/>
            <person name="Nichols A."/>
            <person name="Cepeda A.J."/>
            <person name="Yan W."/>
            <person name="Fan B."/>
            <person name="Jiang Y."/>
            <person name="Adhikari A."/>
            <person name="Zheng C.-J."/>
            <person name="Schuster L."/>
            <person name="Cowan T.M."/>
            <person name="Smanski M.J."/>
            <person name="Chevrette M.G."/>
            <person name="De Carvalho L.P.S."/>
            <person name="Shen B."/>
        </authorList>
    </citation>
    <scope>NUCLEOTIDE SEQUENCE [LARGE SCALE GENOMIC DNA]</scope>
    <source>
        <strain evidence="1 2">NPDC048320</strain>
    </source>
</reference>
<dbReference type="RefSeq" id="WP_392815171.1">
    <property type="nucleotide sequence ID" value="NZ_JBICYV010000002.1"/>
</dbReference>
<gene>
    <name evidence="1" type="ORF">ACGFZB_03705</name>
</gene>
<keyword evidence="2" id="KW-1185">Reference proteome</keyword>
<dbReference type="EMBL" id="JBICYV010000002">
    <property type="protein sequence ID" value="MFG3009557.1"/>
    <property type="molecule type" value="Genomic_DNA"/>
</dbReference>
<proteinExistence type="predicted"/>
<accession>A0ABW7AXD0</accession>
<name>A0ABW7AXD0_9ACTN</name>
<organism evidence="1 2">
    <name type="scientific">Streptomyces cinerochromogenes</name>
    <dbReference type="NCBI Taxonomy" id="66422"/>
    <lineage>
        <taxon>Bacteria</taxon>
        <taxon>Bacillati</taxon>
        <taxon>Actinomycetota</taxon>
        <taxon>Actinomycetes</taxon>
        <taxon>Kitasatosporales</taxon>
        <taxon>Streptomycetaceae</taxon>
        <taxon>Streptomyces</taxon>
    </lineage>
</organism>
<evidence type="ECO:0000313" key="1">
    <source>
        <dbReference type="EMBL" id="MFG3009557.1"/>
    </source>
</evidence>
<sequence>MPARSVTAAPAPGRRPALYEQKADGFRCLVFARPESYLRSRRPGSASSAVIT</sequence>
<dbReference type="Proteomes" id="UP001604267">
    <property type="component" value="Unassembled WGS sequence"/>
</dbReference>
<evidence type="ECO:0008006" key="3">
    <source>
        <dbReference type="Google" id="ProtNLM"/>
    </source>
</evidence>
<protein>
    <recommendedName>
        <fullName evidence="3">ATP-dependent DNA ligase</fullName>
    </recommendedName>
</protein>
<comment type="caution">
    <text evidence="1">The sequence shown here is derived from an EMBL/GenBank/DDBJ whole genome shotgun (WGS) entry which is preliminary data.</text>
</comment>